<sequence>MFAAGLKTTGTLPEGSGTVKAASLWGGAWLYAAKLWLSFGERDGKD</sequence>
<proteinExistence type="predicted"/>
<dbReference type="AlphaFoldDB" id="A0A0E9P570"/>
<name>A0A0E9P570_ANGAN</name>
<protein>
    <submittedName>
        <fullName evidence="1">Uncharacterized protein</fullName>
    </submittedName>
</protein>
<accession>A0A0E9P570</accession>
<reference evidence="1" key="2">
    <citation type="journal article" date="2015" name="Fish Shellfish Immunol.">
        <title>Early steps in the European eel (Anguilla anguilla)-Vibrio vulnificus interaction in the gills: Role of the RtxA13 toxin.</title>
        <authorList>
            <person name="Callol A."/>
            <person name="Pajuelo D."/>
            <person name="Ebbesson L."/>
            <person name="Teles M."/>
            <person name="MacKenzie S."/>
            <person name="Amaro C."/>
        </authorList>
    </citation>
    <scope>NUCLEOTIDE SEQUENCE</scope>
</reference>
<evidence type="ECO:0000313" key="1">
    <source>
        <dbReference type="EMBL" id="JAG99550.1"/>
    </source>
</evidence>
<organism evidence="1">
    <name type="scientific">Anguilla anguilla</name>
    <name type="common">European freshwater eel</name>
    <name type="synonym">Muraena anguilla</name>
    <dbReference type="NCBI Taxonomy" id="7936"/>
    <lineage>
        <taxon>Eukaryota</taxon>
        <taxon>Metazoa</taxon>
        <taxon>Chordata</taxon>
        <taxon>Craniata</taxon>
        <taxon>Vertebrata</taxon>
        <taxon>Euteleostomi</taxon>
        <taxon>Actinopterygii</taxon>
        <taxon>Neopterygii</taxon>
        <taxon>Teleostei</taxon>
        <taxon>Anguilliformes</taxon>
        <taxon>Anguillidae</taxon>
        <taxon>Anguilla</taxon>
    </lineage>
</organism>
<reference evidence="1" key="1">
    <citation type="submission" date="2014-11" db="EMBL/GenBank/DDBJ databases">
        <authorList>
            <person name="Amaro Gonzalez C."/>
        </authorList>
    </citation>
    <scope>NUCLEOTIDE SEQUENCE</scope>
</reference>
<dbReference type="EMBL" id="GBXM01109026">
    <property type="protein sequence ID" value="JAG99550.1"/>
    <property type="molecule type" value="Transcribed_RNA"/>
</dbReference>